<keyword evidence="8" id="KW-0677">Repeat</keyword>
<dbReference type="GO" id="GO:0051707">
    <property type="term" value="P:response to other organism"/>
    <property type="evidence" value="ECO:0007669"/>
    <property type="project" value="UniProtKB-ARBA"/>
</dbReference>
<comment type="similarity">
    <text evidence="3">Belongs to the RLP family.</text>
</comment>
<dbReference type="SUPFAM" id="SSF52047">
    <property type="entry name" value="RNI-like"/>
    <property type="match status" value="1"/>
</dbReference>
<keyword evidence="7" id="KW-0732">Signal</keyword>
<keyword evidence="5" id="KW-0433">Leucine-rich repeat</keyword>
<keyword evidence="11" id="KW-0325">Glycoprotein</keyword>
<evidence type="ECO:0000313" key="14">
    <source>
        <dbReference type="Proteomes" id="UP001157418"/>
    </source>
</evidence>
<dbReference type="Proteomes" id="UP001157418">
    <property type="component" value="Unassembled WGS sequence"/>
</dbReference>
<keyword evidence="9 12" id="KW-1133">Transmembrane helix</keyword>
<reference evidence="13 14" key="1">
    <citation type="submission" date="2022-01" db="EMBL/GenBank/DDBJ databases">
        <authorList>
            <person name="Xiong W."/>
            <person name="Schranz E."/>
        </authorList>
    </citation>
    <scope>NUCLEOTIDE SEQUENCE [LARGE SCALE GENOMIC DNA]</scope>
</reference>
<evidence type="ECO:0000256" key="12">
    <source>
        <dbReference type="SAM" id="Phobius"/>
    </source>
</evidence>
<evidence type="ECO:0000256" key="11">
    <source>
        <dbReference type="ARBA" id="ARBA00023180"/>
    </source>
</evidence>
<evidence type="ECO:0000256" key="6">
    <source>
        <dbReference type="ARBA" id="ARBA00022692"/>
    </source>
</evidence>
<evidence type="ECO:0000256" key="10">
    <source>
        <dbReference type="ARBA" id="ARBA00023136"/>
    </source>
</evidence>
<evidence type="ECO:0000256" key="8">
    <source>
        <dbReference type="ARBA" id="ARBA00022737"/>
    </source>
</evidence>
<keyword evidence="10 12" id="KW-0472">Membrane</keyword>
<dbReference type="GO" id="GO:0005886">
    <property type="term" value="C:plasma membrane"/>
    <property type="evidence" value="ECO:0007669"/>
    <property type="project" value="UniProtKB-SubCell"/>
</dbReference>
<feature type="transmembrane region" description="Helical" evidence="12">
    <location>
        <begin position="594"/>
        <end position="619"/>
    </location>
</feature>
<dbReference type="GO" id="GO:0006952">
    <property type="term" value="P:defense response"/>
    <property type="evidence" value="ECO:0007669"/>
    <property type="project" value="UniProtKB-ARBA"/>
</dbReference>
<dbReference type="FunFam" id="3.80.10.10:FF:000129">
    <property type="entry name" value="Leucine-rich repeat receptor-like kinase"/>
    <property type="match status" value="1"/>
</dbReference>
<name>A0AAU9NTE6_9ASTR</name>
<evidence type="ECO:0000256" key="9">
    <source>
        <dbReference type="ARBA" id="ARBA00022989"/>
    </source>
</evidence>
<dbReference type="FunFam" id="3.80.10.10:FF:000213">
    <property type="entry name" value="Tyrosine-sulfated glycopeptide receptor 1"/>
    <property type="match status" value="1"/>
</dbReference>
<dbReference type="SUPFAM" id="SSF52058">
    <property type="entry name" value="L domain-like"/>
    <property type="match status" value="1"/>
</dbReference>
<evidence type="ECO:0000256" key="7">
    <source>
        <dbReference type="ARBA" id="ARBA00022729"/>
    </source>
</evidence>
<dbReference type="EMBL" id="CAKMRJ010005412">
    <property type="protein sequence ID" value="CAH1441050.1"/>
    <property type="molecule type" value="Genomic_DNA"/>
</dbReference>
<dbReference type="Pfam" id="PF00560">
    <property type="entry name" value="LRR_1"/>
    <property type="match status" value="5"/>
</dbReference>
<evidence type="ECO:0000313" key="13">
    <source>
        <dbReference type="EMBL" id="CAH1441050.1"/>
    </source>
</evidence>
<dbReference type="Gene3D" id="3.80.10.10">
    <property type="entry name" value="Ribonuclease Inhibitor"/>
    <property type="match status" value="4"/>
</dbReference>
<dbReference type="InterPro" id="IPR001611">
    <property type="entry name" value="Leu-rich_rpt"/>
</dbReference>
<evidence type="ECO:0000256" key="1">
    <source>
        <dbReference type="ARBA" id="ARBA00004167"/>
    </source>
</evidence>
<keyword evidence="6 12" id="KW-0812">Transmembrane</keyword>
<organism evidence="13 14">
    <name type="scientific">Lactuca virosa</name>
    <dbReference type="NCBI Taxonomy" id="75947"/>
    <lineage>
        <taxon>Eukaryota</taxon>
        <taxon>Viridiplantae</taxon>
        <taxon>Streptophyta</taxon>
        <taxon>Embryophyta</taxon>
        <taxon>Tracheophyta</taxon>
        <taxon>Spermatophyta</taxon>
        <taxon>Magnoliopsida</taxon>
        <taxon>eudicotyledons</taxon>
        <taxon>Gunneridae</taxon>
        <taxon>Pentapetalae</taxon>
        <taxon>asterids</taxon>
        <taxon>campanulids</taxon>
        <taxon>Asterales</taxon>
        <taxon>Asteraceae</taxon>
        <taxon>Cichorioideae</taxon>
        <taxon>Cichorieae</taxon>
        <taxon>Lactucinae</taxon>
        <taxon>Lactuca</taxon>
    </lineage>
</organism>
<dbReference type="InterPro" id="IPR032675">
    <property type="entry name" value="LRR_dom_sf"/>
</dbReference>
<evidence type="ECO:0000256" key="5">
    <source>
        <dbReference type="ARBA" id="ARBA00022614"/>
    </source>
</evidence>
<protein>
    <recommendedName>
        <fullName evidence="15">Leucine-rich repeat-containing N-terminal plant-type domain-containing protein</fullName>
    </recommendedName>
</protein>
<dbReference type="AlphaFoldDB" id="A0AAU9NTE6"/>
<dbReference type="Pfam" id="PF13855">
    <property type="entry name" value="LRR_8"/>
    <property type="match status" value="3"/>
</dbReference>
<accession>A0AAU9NTE6</accession>
<comment type="subcellular location">
    <subcellularLocation>
        <location evidence="2">Cell membrane</location>
    </subcellularLocation>
    <subcellularLocation>
        <location evidence="1">Membrane</location>
        <topology evidence="1">Single-pass membrane protein</topology>
    </subcellularLocation>
</comment>
<evidence type="ECO:0008006" key="15">
    <source>
        <dbReference type="Google" id="ProtNLM"/>
    </source>
</evidence>
<comment type="caution">
    <text evidence="13">The sequence shown here is derived from an EMBL/GenBank/DDBJ whole genome shotgun (WGS) entry which is preliminary data.</text>
</comment>
<evidence type="ECO:0000256" key="2">
    <source>
        <dbReference type="ARBA" id="ARBA00004236"/>
    </source>
</evidence>
<dbReference type="InterPro" id="IPR003591">
    <property type="entry name" value="Leu-rich_rpt_typical-subtyp"/>
</dbReference>
<dbReference type="PRINTS" id="PR00019">
    <property type="entry name" value="LEURICHRPT"/>
</dbReference>
<proteinExistence type="inferred from homology"/>
<evidence type="ECO:0000256" key="3">
    <source>
        <dbReference type="ARBA" id="ARBA00009592"/>
    </source>
</evidence>
<gene>
    <name evidence="13" type="ORF">LVIROSA_LOCUS27141</name>
</gene>
<dbReference type="PANTHER" id="PTHR48065:SF11">
    <property type="entry name" value="OS11G0213300 PROTEIN"/>
    <property type="match status" value="1"/>
</dbReference>
<evidence type="ECO:0000256" key="4">
    <source>
        <dbReference type="ARBA" id="ARBA00022475"/>
    </source>
</evidence>
<keyword evidence="4" id="KW-1003">Cell membrane</keyword>
<dbReference type="PANTHER" id="PTHR48065">
    <property type="entry name" value="OS10G0469600 PROTEIN"/>
    <property type="match status" value="1"/>
</dbReference>
<sequence>MGTCHNSCGFSSNSVLVISQNLTCNSDDLRGLRGFINGLESPIVGWWPTTSSSLSSFNCCNWIGITCNSSSGRIVGLELPEKRLTGSFSDSFSNLDQLRTLNLSHNYLKGPLPLSLFHLPHLEVVDLSSNRLNRVLPSNINLPALQVLDLSDNSFMGFLPSLLCVNSTGIGIRVLRFGMNYFNGTISPQFQNCPSLEHLDVAFNYLSGVIPKFLFRLPKLMELELQGNMFMGIEGIGNSSSHLVRLDISSNRLLGNLPDFFHSFPNLSYFSARSNNLSGEIPPSLSNSQSISTISLRNNSLNGSIDFNCSVMVNLTSLDLGSNSFSGTVPANLASCQKLKYLNLARNKLIGEIPEAFKNFPSLSYLSLSNCSLNNLSTTLKVLQHCPNLTFLILTMNFHTEQLPPDNHLQFKALKALVIANCRLTGSIPPWMNGLTRLQLLNLSWNRLTGSIPAYLGDLKSLFYLDLSNNSLSGEIPKSLTQLQSLISRDISLEEQSPDFPFFKRRNTGFRRDMMLFPPSIDLSSNLLSHEIPPEFGNLKKLHILDLKHNHLSDSSFEGNPGLCYLERPIYTCDTRTSIPVPSIKKSEEFKLPLILPVFTGFGTGFLVTIIILLVLPAIKEIQ</sequence>
<dbReference type="SMART" id="SM00369">
    <property type="entry name" value="LRR_TYP"/>
    <property type="match status" value="9"/>
</dbReference>
<keyword evidence="14" id="KW-1185">Reference proteome</keyword>